<name>X1EXQ4_9ZZZZ</name>
<sequence length="45" mass="5367">MSDTIKLNKAIDEYREANKHLDDKLKEVEAKNRQARQERTELSNH</sequence>
<protein>
    <submittedName>
        <fullName evidence="2">Uncharacterized protein</fullName>
    </submittedName>
</protein>
<evidence type="ECO:0000313" key="2">
    <source>
        <dbReference type="EMBL" id="GAH25075.1"/>
    </source>
</evidence>
<accession>X1EXQ4</accession>
<comment type="caution">
    <text evidence="2">The sequence shown here is derived from an EMBL/GenBank/DDBJ whole genome shotgun (WGS) entry which is preliminary data.</text>
</comment>
<dbReference type="AlphaFoldDB" id="X1EXQ4"/>
<dbReference type="EMBL" id="BARU01004943">
    <property type="protein sequence ID" value="GAH25075.1"/>
    <property type="molecule type" value="Genomic_DNA"/>
</dbReference>
<gene>
    <name evidence="2" type="ORF">S03H2_09617</name>
</gene>
<organism evidence="2">
    <name type="scientific">marine sediment metagenome</name>
    <dbReference type="NCBI Taxonomy" id="412755"/>
    <lineage>
        <taxon>unclassified sequences</taxon>
        <taxon>metagenomes</taxon>
        <taxon>ecological metagenomes</taxon>
    </lineage>
</organism>
<proteinExistence type="predicted"/>
<feature type="region of interest" description="Disordered" evidence="1">
    <location>
        <begin position="25"/>
        <end position="45"/>
    </location>
</feature>
<reference evidence="2" key="1">
    <citation type="journal article" date="2014" name="Front. Microbiol.">
        <title>High frequency of phylogenetically diverse reductive dehalogenase-homologous genes in deep subseafloor sedimentary metagenomes.</title>
        <authorList>
            <person name="Kawai M."/>
            <person name="Futagami T."/>
            <person name="Toyoda A."/>
            <person name="Takaki Y."/>
            <person name="Nishi S."/>
            <person name="Hori S."/>
            <person name="Arai W."/>
            <person name="Tsubouchi T."/>
            <person name="Morono Y."/>
            <person name="Uchiyama I."/>
            <person name="Ito T."/>
            <person name="Fujiyama A."/>
            <person name="Inagaki F."/>
            <person name="Takami H."/>
        </authorList>
    </citation>
    <scope>NUCLEOTIDE SEQUENCE</scope>
    <source>
        <strain evidence="2">Expedition CK06-06</strain>
    </source>
</reference>
<evidence type="ECO:0000256" key="1">
    <source>
        <dbReference type="SAM" id="MobiDB-lite"/>
    </source>
</evidence>